<proteinExistence type="predicted"/>
<reference evidence="1 2" key="1">
    <citation type="submission" date="2023-10" db="EMBL/GenBank/DDBJ databases">
        <title>Genome-Wide Identification Analysis in wild type Solanum Pinnatisectum Reveals Some Genes Defensing Phytophthora Infestans.</title>
        <authorList>
            <person name="Sun C."/>
        </authorList>
    </citation>
    <scope>NUCLEOTIDE SEQUENCE [LARGE SCALE GENOMIC DNA]</scope>
    <source>
        <strain evidence="1">LQN</strain>
        <tissue evidence="1">Leaf</tissue>
    </source>
</reference>
<accession>A0AAV9KXX3</accession>
<dbReference type="EMBL" id="JAWPEI010000008">
    <property type="protein sequence ID" value="KAK4718038.1"/>
    <property type="molecule type" value="Genomic_DNA"/>
</dbReference>
<organism evidence="1 2">
    <name type="scientific">Solanum pinnatisectum</name>
    <name type="common">tansyleaf nightshade</name>
    <dbReference type="NCBI Taxonomy" id="50273"/>
    <lineage>
        <taxon>Eukaryota</taxon>
        <taxon>Viridiplantae</taxon>
        <taxon>Streptophyta</taxon>
        <taxon>Embryophyta</taxon>
        <taxon>Tracheophyta</taxon>
        <taxon>Spermatophyta</taxon>
        <taxon>Magnoliopsida</taxon>
        <taxon>eudicotyledons</taxon>
        <taxon>Gunneridae</taxon>
        <taxon>Pentapetalae</taxon>
        <taxon>asterids</taxon>
        <taxon>lamiids</taxon>
        <taxon>Solanales</taxon>
        <taxon>Solanaceae</taxon>
        <taxon>Solanoideae</taxon>
        <taxon>Solaneae</taxon>
        <taxon>Solanum</taxon>
    </lineage>
</organism>
<sequence>MDVESSELKFHVNDEKVSLIVCKSKNQPSDIHVVSTVDVIVEAVACVSEVLCVEEPLVALLSNYDEKEVQDYDDVVAALSGLRSYSKNPLKLDIDLKNRGSPPAKPSI</sequence>
<evidence type="ECO:0000313" key="2">
    <source>
        <dbReference type="Proteomes" id="UP001311915"/>
    </source>
</evidence>
<keyword evidence="2" id="KW-1185">Reference proteome</keyword>
<name>A0AAV9KXX3_9SOLN</name>
<dbReference type="AlphaFoldDB" id="A0AAV9KXX3"/>
<protein>
    <submittedName>
        <fullName evidence="1">Uncharacterized protein</fullName>
    </submittedName>
</protein>
<evidence type="ECO:0000313" key="1">
    <source>
        <dbReference type="EMBL" id="KAK4718038.1"/>
    </source>
</evidence>
<gene>
    <name evidence="1" type="ORF">R3W88_016376</name>
</gene>
<comment type="caution">
    <text evidence="1">The sequence shown here is derived from an EMBL/GenBank/DDBJ whole genome shotgun (WGS) entry which is preliminary data.</text>
</comment>
<dbReference type="Proteomes" id="UP001311915">
    <property type="component" value="Unassembled WGS sequence"/>
</dbReference>